<name>A0A9P7JQX6_9AGAM</name>
<dbReference type="GeneID" id="64704203"/>
<dbReference type="EMBL" id="JABBWM010000055">
    <property type="protein sequence ID" value="KAG2100192.1"/>
    <property type="molecule type" value="Genomic_DNA"/>
</dbReference>
<dbReference type="OrthoDB" id="2608340at2759"/>
<accession>A0A9P7JQX6</accession>
<gene>
    <name evidence="1" type="ORF">F5147DRAFT_777099</name>
</gene>
<dbReference type="AlphaFoldDB" id="A0A9P7JQX6"/>
<dbReference type="RefSeq" id="XP_041289452.1">
    <property type="nucleotide sequence ID" value="XM_041441944.1"/>
</dbReference>
<proteinExistence type="predicted"/>
<evidence type="ECO:0000313" key="2">
    <source>
        <dbReference type="Proteomes" id="UP000823399"/>
    </source>
</evidence>
<keyword evidence="2" id="KW-1185">Reference proteome</keyword>
<dbReference type="Proteomes" id="UP000823399">
    <property type="component" value="Unassembled WGS sequence"/>
</dbReference>
<comment type="caution">
    <text evidence="1">The sequence shown here is derived from an EMBL/GenBank/DDBJ whole genome shotgun (WGS) entry which is preliminary data.</text>
</comment>
<sequence>MRAVVVIARAALGPEGHCKNSLYKATRTTSPTSELDMGFPPSCEFNFHHSPDLANSSSNFLAVDHPASNSVNVIPPKDSPFDMGFDALLVQHEHPDQMPLDMGFGINPVDYVPDRSVDIELEDRPLDMGFGIHPVHNFPDQSYKSLHYLVALLNVNSVDIGPDNMHLDMGFETPDLVYLLPDQSLGQPEPIGFVIERAVGDLRLATHWLEMQRAHGTMSPEEVSVSREVLQSTNELLLAFQLISIYRLST</sequence>
<protein>
    <submittedName>
        <fullName evidence="1">Uncharacterized protein</fullName>
    </submittedName>
</protein>
<reference evidence="1" key="1">
    <citation type="journal article" date="2020" name="New Phytol.">
        <title>Comparative genomics reveals dynamic genome evolution in host specialist ectomycorrhizal fungi.</title>
        <authorList>
            <person name="Lofgren L.A."/>
            <person name="Nguyen N.H."/>
            <person name="Vilgalys R."/>
            <person name="Ruytinx J."/>
            <person name="Liao H.L."/>
            <person name="Branco S."/>
            <person name="Kuo A."/>
            <person name="LaButti K."/>
            <person name="Lipzen A."/>
            <person name="Andreopoulos W."/>
            <person name="Pangilinan J."/>
            <person name="Riley R."/>
            <person name="Hundley H."/>
            <person name="Na H."/>
            <person name="Barry K."/>
            <person name="Grigoriev I.V."/>
            <person name="Stajich J.E."/>
            <person name="Kennedy P.G."/>
        </authorList>
    </citation>
    <scope>NUCLEOTIDE SEQUENCE</scope>
    <source>
        <strain evidence="1">FC423</strain>
    </source>
</reference>
<evidence type="ECO:0000313" key="1">
    <source>
        <dbReference type="EMBL" id="KAG2100192.1"/>
    </source>
</evidence>
<organism evidence="1 2">
    <name type="scientific">Suillus discolor</name>
    <dbReference type="NCBI Taxonomy" id="1912936"/>
    <lineage>
        <taxon>Eukaryota</taxon>
        <taxon>Fungi</taxon>
        <taxon>Dikarya</taxon>
        <taxon>Basidiomycota</taxon>
        <taxon>Agaricomycotina</taxon>
        <taxon>Agaricomycetes</taxon>
        <taxon>Agaricomycetidae</taxon>
        <taxon>Boletales</taxon>
        <taxon>Suillineae</taxon>
        <taxon>Suillaceae</taxon>
        <taxon>Suillus</taxon>
    </lineage>
</organism>